<accession>A0ABT8MSE5</accession>
<dbReference type="PANTHER" id="PTHR32248">
    <property type="entry name" value="RNA POLYMERASE SIGMA-54 FACTOR"/>
    <property type="match status" value="1"/>
</dbReference>
<evidence type="ECO:0000256" key="1">
    <source>
        <dbReference type="ARBA" id="ARBA00008798"/>
    </source>
</evidence>
<keyword evidence="2" id="KW-0240">DNA-directed RNA polymerase</keyword>
<reference evidence="11 12" key="1">
    <citation type="submission" date="2023-06" db="EMBL/GenBank/DDBJ databases">
        <title>Novel species in genus Planococcus.</title>
        <authorList>
            <person name="Ning S."/>
        </authorList>
    </citation>
    <scope>NUCLEOTIDE SEQUENCE [LARGE SCALE GENOMIC DNA]</scope>
    <source>
        <strain evidence="11 12">N064</strain>
    </source>
</reference>
<comment type="caution">
    <text evidence="11">The sequence shown here is derived from an EMBL/GenBank/DDBJ whole genome shotgun (WGS) entry which is preliminary data.</text>
</comment>
<evidence type="ECO:0000313" key="11">
    <source>
        <dbReference type="EMBL" id="MDN7227820.1"/>
    </source>
</evidence>
<dbReference type="RefSeq" id="WP_301726394.1">
    <property type="nucleotide sequence ID" value="NZ_JAUJWW010000004.1"/>
</dbReference>
<keyword evidence="12" id="KW-1185">Reference proteome</keyword>
<feature type="domain" description="RNA polymerase sigma factor 54 core-binding" evidence="10">
    <location>
        <begin position="77"/>
        <end position="259"/>
    </location>
</feature>
<dbReference type="PRINTS" id="PR00045">
    <property type="entry name" value="SIGMA54FCT"/>
</dbReference>
<feature type="domain" description="RNA polymerase sigma factor 54 DNA-binding" evidence="9">
    <location>
        <begin position="272"/>
        <end position="429"/>
    </location>
</feature>
<protein>
    <submittedName>
        <fullName evidence="11">RNA polymerase factor sigma-54</fullName>
    </submittedName>
</protein>
<evidence type="ECO:0000259" key="10">
    <source>
        <dbReference type="Pfam" id="PF04963"/>
    </source>
</evidence>
<evidence type="ECO:0000259" key="9">
    <source>
        <dbReference type="Pfam" id="PF04552"/>
    </source>
</evidence>
<keyword evidence="4" id="KW-0548">Nucleotidyltransferase</keyword>
<evidence type="ECO:0000256" key="8">
    <source>
        <dbReference type="ARBA" id="ARBA00023163"/>
    </source>
</evidence>
<proteinExistence type="inferred from homology"/>
<dbReference type="EMBL" id="JAUJWW010000004">
    <property type="protein sequence ID" value="MDN7227820.1"/>
    <property type="molecule type" value="Genomic_DNA"/>
</dbReference>
<evidence type="ECO:0000256" key="4">
    <source>
        <dbReference type="ARBA" id="ARBA00022695"/>
    </source>
</evidence>
<dbReference type="Pfam" id="PF00309">
    <property type="entry name" value="Sigma54_AID"/>
    <property type="match status" value="1"/>
</dbReference>
<dbReference type="Gene3D" id="1.10.10.60">
    <property type="entry name" value="Homeodomain-like"/>
    <property type="match status" value="1"/>
</dbReference>
<keyword evidence="6" id="KW-0731">Sigma factor</keyword>
<dbReference type="PANTHER" id="PTHR32248:SF4">
    <property type="entry name" value="RNA POLYMERASE SIGMA-54 FACTOR"/>
    <property type="match status" value="1"/>
</dbReference>
<dbReference type="PROSITE" id="PS50044">
    <property type="entry name" value="SIGMA54_3"/>
    <property type="match status" value="1"/>
</dbReference>
<name>A0ABT8MSE5_9BACL</name>
<dbReference type="Pfam" id="PF04963">
    <property type="entry name" value="Sigma54_CBD"/>
    <property type="match status" value="1"/>
</dbReference>
<dbReference type="Gene3D" id="1.10.10.1330">
    <property type="entry name" value="RNA polymerase sigma-54 factor, core-binding domain"/>
    <property type="match status" value="1"/>
</dbReference>
<evidence type="ECO:0000256" key="3">
    <source>
        <dbReference type="ARBA" id="ARBA00022679"/>
    </source>
</evidence>
<evidence type="ECO:0000313" key="12">
    <source>
        <dbReference type="Proteomes" id="UP001172054"/>
    </source>
</evidence>
<gene>
    <name evidence="11" type="primary">rpoN</name>
    <name evidence="11" type="ORF">QWY15_10970</name>
</gene>
<keyword evidence="5" id="KW-0805">Transcription regulation</keyword>
<dbReference type="InterPro" id="IPR038709">
    <property type="entry name" value="RpoN_core-bd_sf"/>
</dbReference>
<dbReference type="InterPro" id="IPR007046">
    <property type="entry name" value="RNA_pol_sigma_54_core-bd"/>
</dbReference>
<comment type="similarity">
    <text evidence="1">Belongs to the sigma-54 factor family.</text>
</comment>
<evidence type="ECO:0000256" key="2">
    <source>
        <dbReference type="ARBA" id="ARBA00022478"/>
    </source>
</evidence>
<sequence length="431" mass="49232">MKNALHQQQKLNFSMTPELRQAIELLQYSTAELEHYIREQEMENPLIELKEKENRELGPAEIPRSFPIQRSPQMPLEAIASSADNTRDSLYSNAKLIYSDEAVQKLLKFLIYNLDDNGYLDFPGPAGPFSEDQIETGIHLLQKAGPAGIGARNLRECLLLQIQYLHPEKTAAKKMVEHHLDLLAARKWKELSSLLKISLEEIKEIHLLIRTLQPKPCSFTCDFVPHYLKPDIVIEVVNNKLSFQLNDNHLPSIHINKCYLPAHRSKDEASGYISSQLQKVQWLLTSIEQRRDTLIKITDVLIDRQENFFKLGFDYLNPLTLKDVADEIGMHESTVSRAVSNKVVQTVFGSIELKRLFSSKLMDSEGNGVSQTAVKLLMQKFISQEDKHKPYSDQKIADYLAASEGIPISRRTISKYRDELNIPSANGRKEL</sequence>
<dbReference type="PROSITE" id="PS00717">
    <property type="entry name" value="SIGMA54_1"/>
    <property type="match status" value="1"/>
</dbReference>
<evidence type="ECO:0000256" key="5">
    <source>
        <dbReference type="ARBA" id="ARBA00023015"/>
    </source>
</evidence>
<organism evidence="11 12">
    <name type="scientific">Planococcus liqunii</name>
    <dbReference type="NCBI Taxonomy" id="3058394"/>
    <lineage>
        <taxon>Bacteria</taxon>
        <taxon>Bacillati</taxon>
        <taxon>Bacillota</taxon>
        <taxon>Bacilli</taxon>
        <taxon>Bacillales</taxon>
        <taxon>Caryophanaceae</taxon>
        <taxon>Planococcus</taxon>
    </lineage>
</organism>
<dbReference type="NCBIfam" id="TIGR02395">
    <property type="entry name" value="rpoN_sigma"/>
    <property type="match status" value="1"/>
</dbReference>
<dbReference type="InterPro" id="IPR007634">
    <property type="entry name" value="RNA_pol_sigma_54_DNA-bd"/>
</dbReference>
<keyword evidence="3" id="KW-0808">Transferase</keyword>
<evidence type="ECO:0000256" key="6">
    <source>
        <dbReference type="ARBA" id="ARBA00023082"/>
    </source>
</evidence>
<dbReference type="Proteomes" id="UP001172054">
    <property type="component" value="Unassembled WGS sequence"/>
</dbReference>
<dbReference type="InterPro" id="IPR000394">
    <property type="entry name" value="RNA_pol_sigma_54"/>
</dbReference>
<keyword evidence="7" id="KW-0238">DNA-binding</keyword>
<dbReference type="Pfam" id="PF04552">
    <property type="entry name" value="Sigma54_DBD"/>
    <property type="match status" value="1"/>
</dbReference>
<evidence type="ECO:0000256" key="7">
    <source>
        <dbReference type="ARBA" id="ARBA00023125"/>
    </source>
</evidence>
<keyword evidence="8" id="KW-0804">Transcription</keyword>
<dbReference type="PIRSF" id="PIRSF000774">
    <property type="entry name" value="RpoN"/>
    <property type="match status" value="1"/>
</dbReference>